<dbReference type="AlphaFoldDB" id="A0A0M4GAC1"/>
<proteinExistence type="predicted"/>
<dbReference type="Proteomes" id="UP000067625">
    <property type="component" value="Chromosome"/>
</dbReference>
<accession>A0A0M4GAC1</accession>
<organism evidence="1 2">
    <name type="scientific">Bacillus gobiensis</name>
    <dbReference type="NCBI Taxonomy" id="1441095"/>
    <lineage>
        <taxon>Bacteria</taxon>
        <taxon>Bacillati</taxon>
        <taxon>Bacillota</taxon>
        <taxon>Bacilli</taxon>
        <taxon>Bacillales</taxon>
        <taxon>Bacillaceae</taxon>
        <taxon>Bacillus</taxon>
    </lineage>
</organism>
<name>A0A0M4GAC1_9BACI</name>
<gene>
    <name evidence="1" type="ORF">AM592_13420</name>
</gene>
<sequence length="60" mass="6699">MSFQFQIVFHNSGTTSLTFPVREVNTAYVDSGSRLENEDPSFFSVKLPIAKVYPPDSSLV</sequence>
<evidence type="ECO:0000313" key="1">
    <source>
        <dbReference type="EMBL" id="ALC82470.1"/>
    </source>
</evidence>
<reference evidence="1 2" key="2">
    <citation type="journal article" date="2016" name="Int. J. Syst. Evol. Microbiol.">
        <title>Bacillus gobiensis sp. nov., isolated from a soil sample.</title>
        <authorList>
            <person name="Liu B."/>
            <person name="Liu G.H."/>
            <person name="Cetin S."/>
            <person name="Schumann P."/>
            <person name="Pan Z.Z."/>
            <person name="Chen Q.Q."/>
        </authorList>
    </citation>
    <scope>NUCLEOTIDE SEQUENCE [LARGE SCALE GENOMIC DNA]</scope>
    <source>
        <strain evidence="1 2">FJAT-4402</strain>
    </source>
</reference>
<dbReference type="PATRIC" id="fig|1441095.3.peg.2946"/>
<keyword evidence="2" id="KW-1185">Reference proteome</keyword>
<reference evidence="2" key="1">
    <citation type="submission" date="2015-08" db="EMBL/GenBank/DDBJ databases">
        <title>Genome sequencing project for genomic taxonomy and phylogenomics of Bacillus-like bacteria.</title>
        <authorList>
            <person name="Liu B."/>
            <person name="Wang J."/>
            <person name="Zhu Y."/>
            <person name="Liu G."/>
            <person name="Chen Q."/>
            <person name="Chen Z."/>
            <person name="Lan J."/>
            <person name="Che J."/>
            <person name="Ge C."/>
            <person name="Shi H."/>
            <person name="Pan Z."/>
            <person name="Liu X."/>
        </authorList>
    </citation>
    <scope>NUCLEOTIDE SEQUENCE [LARGE SCALE GENOMIC DNA]</scope>
    <source>
        <strain evidence="2">FJAT-4402</strain>
    </source>
</reference>
<dbReference type="EMBL" id="CP012600">
    <property type="protein sequence ID" value="ALC82470.1"/>
    <property type="molecule type" value="Genomic_DNA"/>
</dbReference>
<evidence type="ECO:0000313" key="2">
    <source>
        <dbReference type="Proteomes" id="UP000067625"/>
    </source>
</evidence>
<protein>
    <submittedName>
        <fullName evidence="1">Uncharacterized protein</fullName>
    </submittedName>
</protein>